<keyword evidence="4 9" id="KW-0055">Arginine biosynthesis</keyword>
<dbReference type="EMBL" id="BMNY01000001">
    <property type="protein sequence ID" value="GGM71542.1"/>
    <property type="molecule type" value="Genomic_DNA"/>
</dbReference>
<comment type="catalytic activity">
    <reaction evidence="9">
        <text>L-citrulline + L-aspartate + ATP = 2-(N(omega)-L-arginino)succinate + AMP + diphosphate + H(+)</text>
        <dbReference type="Rhea" id="RHEA:10932"/>
        <dbReference type="ChEBI" id="CHEBI:15378"/>
        <dbReference type="ChEBI" id="CHEBI:29991"/>
        <dbReference type="ChEBI" id="CHEBI:30616"/>
        <dbReference type="ChEBI" id="CHEBI:33019"/>
        <dbReference type="ChEBI" id="CHEBI:57472"/>
        <dbReference type="ChEBI" id="CHEBI:57743"/>
        <dbReference type="ChEBI" id="CHEBI:456215"/>
        <dbReference type="EC" id="6.3.4.5"/>
    </reaction>
</comment>
<dbReference type="InterPro" id="IPR024074">
    <property type="entry name" value="AS_cat/multimer_dom_body"/>
</dbReference>
<evidence type="ECO:0000259" key="10">
    <source>
        <dbReference type="Pfam" id="PF00764"/>
    </source>
</evidence>
<dbReference type="InterPro" id="IPR014729">
    <property type="entry name" value="Rossmann-like_a/b/a_fold"/>
</dbReference>
<dbReference type="FunFam" id="3.40.50.620:FF:000019">
    <property type="entry name" value="Argininosuccinate synthase"/>
    <property type="match status" value="1"/>
</dbReference>
<evidence type="ECO:0000259" key="11">
    <source>
        <dbReference type="Pfam" id="PF20979"/>
    </source>
</evidence>
<dbReference type="Pfam" id="PF00764">
    <property type="entry name" value="Arginosuc_synth"/>
    <property type="match status" value="1"/>
</dbReference>
<dbReference type="PROSITE" id="PS00565">
    <property type="entry name" value="ARGININOSUCCIN_SYN_2"/>
    <property type="match status" value="1"/>
</dbReference>
<dbReference type="AlphaFoldDB" id="A0AA37BQP9"/>
<keyword evidence="9" id="KW-0963">Cytoplasm</keyword>
<dbReference type="InterPro" id="IPR048268">
    <property type="entry name" value="Arginosuc_syn_C"/>
</dbReference>
<comment type="subunit">
    <text evidence="2 9">Homotetramer.</text>
</comment>
<dbReference type="SUPFAM" id="SSF52402">
    <property type="entry name" value="Adenine nucleotide alpha hydrolases-like"/>
    <property type="match status" value="1"/>
</dbReference>
<dbReference type="Gene3D" id="3.40.50.620">
    <property type="entry name" value="HUPs"/>
    <property type="match status" value="1"/>
</dbReference>
<feature type="binding site" evidence="9">
    <location>
        <position position="123"/>
    </location>
    <ligand>
        <name>L-citrulline</name>
        <dbReference type="ChEBI" id="CHEBI:57743"/>
    </ligand>
</feature>
<feature type="binding site" evidence="9">
    <location>
        <position position="119"/>
    </location>
    <ligand>
        <name>L-aspartate</name>
        <dbReference type="ChEBI" id="CHEBI:29991"/>
    </ligand>
</feature>
<keyword evidence="13" id="KW-1185">Reference proteome</keyword>
<dbReference type="Proteomes" id="UP000632195">
    <property type="component" value="Unassembled WGS sequence"/>
</dbReference>
<gene>
    <name evidence="9" type="primary">argG</name>
    <name evidence="12" type="ORF">GCM10007108_07060</name>
</gene>
<feature type="binding site" evidence="9">
    <location>
        <position position="127"/>
    </location>
    <ligand>
        <name>L-citrulline</name>
        <dbReference type="ChEBI" id="CHEBI:57743"/>
    </ligand>
</feature>
<dbReference type="InterPro" id="IPR018223">
    <property type="entry name" value="Arginosuc_synth_CS"/>
</dbReference>
<evidence type="ECO:0000256" key="8">
    <source>
        <dbReference type="ARBA" id="ARBA00022840"/>
    </source>
</evidence>
<evidence type="ECO:0000256" key="3">
    <source>
        <dbReference type="ARBA" id="ARBA00012286"/>
    </source>
</evidence>
<keyword evidence="7 9" id="KW-0547">Nucleotide-binding</keyword>
<comment type="pathway">
    <text evidence="1 9">Amino-acid biosynthesis; L-arginine biosynthesis; L-arginine from L-ornithine and carbamoyl phosphate: step 2/3.</text>
</comment>
<keyword evidence="5 9" id="KW-0436">Ligase</keyword>
<dbReference type="HAMAP" id="MF_00005">
    <property type="entry name" value="Arg_succ_synth_type1"/>
    <property type="match status" value="1"/>
</dbReference>
<sequence>MAQKVLLLYSGGLDTSVMIRWIKENLGYDVVTLTLDVGQDSNDLDAIAQKAVKIGAVDTITKDVKEEFVRNYAFKDVKADGLYQGTYPLSTAVARPLMASVAVEVAHDTGCSIIAHGCTGKGNDQVRFDLAIRSLDSTLKVIAPVRDWNMNRDQEAEYARKHGIPVKNGGKYSTDENLWGRSVEGSDLEDPSMPVPEDAYLWVTPPSKVDGTFETVTLGFTSGIPVSLNGEHMDPVQLVKKLNGIAGSRGVGAIDHLEDRVTGIKSREFYECPAAVTVLTAHRALEKLVLTRKELELKHYIDNIWSNMVYEGFWFDPLMAHINAFEESVNTPVSGKVTLKLGKGMCIVSGVESQNSLYNYGLTTYSSVQTFDQTQAPGFISIYGLQSVLASSVRSVMKEAEITQ</sequence>
<feature type="domain" description="Arginosuccinate synthase-like N-terminal" evidence="10">
    <location>
        <begin position="4"/>
        <end position="165"/>
    </location>
</feature>
<dbReference type="InterPro" id="IPR023434">
    <property type="entry name" value="Arginosuc_synth_type_1_subfam"/>
</dbReference>
<evidence type="ECO:0000256" key="1">
    <source>
        <dbReference type="ARBA" id="ARBA00004967"/>
    </source>
</evidence>
<dbReference type="SUPFAM" id="SSF69864">
    <property type="entry name" value="Argininosuccinate synthetase, C-terminal domain"/>
    <property type="match status" value="1"/>
</dbReference>
<evidence type="ECO:0000313" key="13">
    <source>
        <dbReference type="Proteomes" id="UP000632195"/>
    </source>
</evidence>
<comment type="caution">
    <text evidence="9">Lacks conserved residue(s) required for the propagation of feature annotation.</text>
</comment>
<dbReference type="GO" id="GO:0005524">
    <property type="term" value="F:ATP binding"/>
    <property type="evidence" value="ECO:0007669"/>
    <property type="project" value="UniProtKB-UniRule"/>
</dbReference>
<evidence type="ECO:0000256" key="5">
    <source>
        <dbReference type="ARBA" id="ARBA00022598"/>
    </source>
</evidence>
<dbReference type="NCBIfam" id="TIGR00032">
    <property type="entry name" value="argG"/>
    <property type="match status" value="1"/>
</dbReference>
<feature type="binding site" evidence="9">
    <location>
        <position position="124"/>
    </location>
    <ligand>
        <name>L-aspartate</name>
        <dbReference type="ChEBI" id="CHEBI:29991"/>
    </ligand>
</feature>
<evidence type="ECO:0000256" key="4">
    <source>
        <dbReference type="ARBA" id="ARBA00022571"/>
    </source>
</evidence>
<dbReference type="CDD" id="cd01999">
    <property type="entry name" value="ASS"/>
    <property type="match status" value="1"/>
</dbReference>
<dbReference type="RefSeq" id="WP_188680362.1">
    <property type="nucleotide sequence ID" value="NZ_BMNY01000001.1"/>
</dbReference>
<evidence type="ECO:0000256" key="7">
    <source>
        <dbReference type="ARBA" id="ARBA00022741"/>
    </source>
</evidence>
<dbReference type="InterPro" id="IPR048267">
    <property type="entry name" value="Arginosuc_syn_N"/>
</dbReference>
<feature type="domain" description="Arginosuccinate synthase C-terminal" evidence="11">
    <location>
        <begin position="172"/>
        <end position="387"/>
    </location>
</feature>
<proteinExistence type="inferred from homology"/>
<dbReference type="InterPro" id="IPR001518">
    <property type="entry name" value="Arginosuc_synth"/>
</dbReference>
<feature type="binding site" evidence="9">
    <location>
        <position position="270"/>
    </location>
    <ligand>
        <name>L-citrulline</name>
        <dbReference type="ChEBI" id="CHEBI:57743"/>
    </ligand>
</feature>
<comment type="subcellular location">
    <subcellularLocation>
        <location evidence="9">Cytoplasm</location>
    </subcellularLocation>
</comment>
<comment type="similarity">
    <text evidence="9">Belongs to the argininosuccinate synthase family. Type 1 subfamily.</text>
</comment>
<dbReference type="PANTHER" id="PTHR11587">
    <property type="entry name" value="ARGININOSUCCINATE SYNTHASE"/>
    <property type="match status" value="1"/>
</dbReference>
<feature type="binding site" evidence="9">
    <location>
        <position position="87"/>
    </location>
    <ligand>
        <name>L-citrulline</name>
        <dbReference type="ChEBI" id="CHEBI:57743"/>
    </ligand>
</feature>
<name>A0AA37BQP9_9ARCH</name>
<feature type="binding site" evidence="9">
    <location>
        <position position="173"/>
    </location>
    <ligand>
        <name>L-citrulline</name>
        <dbReference type="ChEBI" id="CHEBI:57743"/>
    </ligand>
</feature>
<dbReference type="PANTHER" id="PTHR11587:SF2">
    <property type="entry name" value="ARGININOSUCCINATE SYNTHASE"/>
    <property type="match status" value="1"/>
</dbReference>
<organism evidence="12 13">
    <name type="scientific">Thermogymnomonas acidicola</name>
    <dbReference type="NCBI Taxonomy" id="399579"/>
    <lineage>
        <taxon>Archaea</taxon>
        <taxon>Methanobacteriati</taxon>
        <taxon>Thermoplasmatota</taxon>
        <taxon>Thermoplasmata</taxon>
        <taxon>Thermoplasmatales</taxon>
        <taxon>Thermogymnomonas</taxon>
    </lineage>
</organism>
<feature type="binding site" evidence="9">
    <location>
        <position position="258"/>
    </location>
    <ligand>
        <name>L-citrulline</name>
        <dbReference type="ChEBI" id="CHEBI:57743"/>
    </ligand>
</feature>
<keyword evidence="6 9" id="KW-0028">Amino-acid biosynthesis</keyword>
<dbReference type="NCBIfam" id="NF001770">
    <property type="entry name" value="PRK00509.1"/>
    <property type="match status" value="1"/>
</dbReference>
<reference evidence="12" key="2">
    <citation type="submission" date="2022-09" db="EMBL/GenBank/DDBJ databases">
        <authorList>
            <person name="Sun Q."/>
            <person name="Ohkuma M."/>
        </authorList>
    </citation>
    <scope>NUCLEOTIDE SEQUENCE</scope>
    <source>
        <strain evidence="12">JCM 13583</strain>
    </source>
</reference>
<dbReference type="GO" id="GO:0006526">
    <property type="term" value="P:L-arginine biosynthetic process"/>
    <property type="evidence" value="ECO:0007669"/>
    <property type="project" value="UniProtKB-UniRule"/>
</dbReference>
<keyword evidence="8 9" id="KW-0067">ATP-binding</keyword>
<dbReference type="GO" id="GO:0000053">
    <property type="term" value="P:argininosuccinate metabolic process"/>
    <property type="evidence" value="ECO:0007669"/>
    <property type="project" value="TreeGrafter"/>
</dbReference>
<dbReference type="GO" id="GO:0005737">
    <property type="term" value="C:cytoplasm"/>
    <property type="evidence" value="ECO:0007669"/>
    <property type="project" value="UniProtKB-SubCell"/>
</dbReference>
<dbReference type="Gene3D" id="1.20.5.470">
    <property type="entry name" value="Single helix bin"/>
    <property type="match status" value="1"/>
</dbReference>
<feature type="binding site" evidence="9">
    <location>
        <position position="117"/>
    </location>
    <ligand>
        <name>ATP</name>
        <dbReference type="ChEBI" id="CHEBI:30616"/>
    </ligand>
</feature>
<dbReference type="Pfam" id="PF20979">
    <property type="entry name" value="Arginosuc_syn_C"/>
    <property type="match status" value="1"/>
</dbReference>
<feature type="binding site" evidence="9">
    <location>
        <begin position="8"/>
        <end position="16"/>
    </location>
    <ligand>
        <name>ATP</name>
        <dbReference type="ChEBI" id="CHEBI:30616"/>
    </ligand>
</feature>
<dbReference type="PROSITE" id="PS00564">
    <property type="entry name" value="ARGININOSUCCIN_SYN_1"/>
    <property type="match status" value="1"/>
</dbReference>
<dbReference type="FunFam" id="3.90.1260.10:FF:000007">
    <property type="entry name" value="Argininosuccinate synthase"/>
    <property type="match status" value="1"/>
</dbReference>
<reference evidence="12" key="1">
    <citation type="journal article" date="2014" name="Int. J. Syst. Evol. Microbiol.">
        <title>Complete genome sequence of Corynebacterium casei LMG S-19264T (=DSM 44701T), isolated from a smear-ripened cheese.</title>
        <authorList>
            <consortium name="US DOE Joint Genome Institute (JGI-PGF)"/>
            <person name="Walter F."/>
            <person name="Albersmeier A."/>
            <person name="Kalinowski J."/>
            <person name="Ruckert C."/>
        </authorList>
    </citation>
    <scope>NUCLEOTIDE SEQUENCE</scope>
    <source>
        <strain evidence="12">JCM 13583</strain>
    </source>
</reference>
<dbReference type="Gene3D" id="3.90.1260.10">
    <property type="entry name" value="Argininosuccinate synthetase, chain A, domain 2"/>
    <property type="match status" value="1"/>
</dbReference>
<protein>
    <recommendedName>
        <fullName evidence="3 9">Argininosuccinate synthase</fullName>
        <ecNumber evidence="3 9">6.3.4.5</ecNumber>
    </recommendedName>
    <alternativeName>
        <fullName evidence="9">Citrulline--aspartate ligase</fullName>
    </alternativeName>
</protein>
<dbReference type="EC" id="6.3.4.5" evidence="3 9"/>
<feature type="binding site" evidence="9">
    <location>
        <position position="123"/>
    </location>
    <ligand>
        <name>L-aspartate</name>
        <dbReference type="ChEBI" id="CHEBI:29991"/>
    </ligand>
</feature>
<dbReference type="GO" id="GO:0004055">
    <property type="term" value="F:argininosuccinate synthase activity"/>
    <property type="evidence" value="ECO:0007669"/>
    <property type="project" value="UniProtKB-UniRule"/>
</dbReference>
<dbReference type="GO" id="GO:0000050">
    <property type="term" value="P:urea cycle"/>
    <property type="evidence" value="ECO:0007669"/>
    <property type="project" value="TreeGrafter"/>
</dbReference>
<evidence type="ECO:0000313" key="12">
    <source>
        <dbReference type="EMBL" id="GGM71542.1"/>
    </source>
</evidence>
<accession>A0AA37BQP9</accession>
<comment type="caution">
    <text evidence="12">The sequence shown here is derived from an EMBL/GenBank/DDBJ whole genome shotgun (WGS) entry which is preliminary data.</text>
</comment>
<evidence type="ECO:0000256" key="9">
    <source>
        <dbReference type="HAMAP-Rule" id="MF_00005"/>
    </source>
</evidence>
<evidence type="ECO:0000256" key="2">
    <source>
        <dbReference type="ARBA" id="ARBA00011881"/>
    </source>
</evidence>
<evidence type="ECO:0000256" key="6">
    <source>
        <dbReference type="ARBA" id="ARBA00022605"/>
    </source>
</evidence>
<feature type="binding site" evidence="9">
    <location>
        <position position="182"/>
    </location>
    <ligand>
        <name>L-citrulline</name>
        <dbReference type="ChEBI" id="CHEBI:57743"/>
    </ligand>
</feature>